<gene>
    <name evidence="2" type="ORF">N4G40_12075</name>
</gene>
<comment type="caution">
    <text evidence="2">The sequence shown here is derived from an EMBL/GenBank/DDBJ whole genome shotgun (WGS) entry which is preliminary data.</text>
</comment>
<dbReference type="Proteomes" id="UP001288620">
    <property type="component" value="Unassembled WGS sequence"/>
</dbReference>
<evidence type="ECO:0000313" key="2">
    <source>
        <dbReference type="EMBL" id="MDZ7279004.1"/>
    </source>
</evidence>
<dbReference type="RefSeq" id="WP_322542904.1">
    <property type="nucleotide sequence ID" value="NZ_JAOBTT010000001.1"/>
</dbReference>
<keyword evidence="3" id="KW-1185">Reference proteome</keyword>
<accession>A0ABU5LGE2</accession>
<reference evidence="3" key="1">
    <citation type="submission" date="2023-07" db="EMBL/GenBank/DDBJ databases">
        <title>Structural and functional analysis of rice phyllospheric bacteria for their antimicrobial properties and defense elicitation against blast disease.</title>
        <authorList>
            <person name="Sahu K.P."/>
            <person name="Asharani P."/>
            <person name="Kumar M."/>
            <person name="Reddy B."/>
            <person name="Kumar A."/>
        </authorList>
    </citation>
    <scope>NUCLEOTIDE SEQUENCE [LARGE SCALE GENOMIC DNA]</scope>
    <source>
        <strain evidence="3">OsEp_Plm_30P10</strain>
    </source>
</reference>
<feature type="transmembrane region" description="Helical" evidence="1">
    <location>
        <begin position="54"/>
        <end position="72"/>
    </location>
</feature>
<organism evidence="2 3">
    <name type="scientific">Pantoea eucrina</name>
    <dbReference type="NCBI Taxonomy" id="472693"/>
    <lineage>
        <taxon>Bacteria</taxon>
        <taxon>Pseudomonadati</taxon>
        <taxon>Pseudomonadota</taxon>
        <taxon>Gammaproteobacteria</taxon>
        <taxon>Enterobacterales</taxon>
        <taxon>Erwiniaceae</taxon>
        <taxon>Pantoea</taxon>
    </lineage>
</organism>
<evidence type="ECO:0000256" key="1">
    <source>
        <dbReference type="SAM" id="Phobius"/>
    </source>
</evidence>
<keyword evidence="1" id="KW-1133">Transmembrane helix</keyword>
<sequence>MLLDTLNMNLGDVLMLALLLWLFIRTPWVMSALALLVVGGTLLFLMPLDIYYSMLPLPLLGLGLGMLFHTLYQRRMAAPAAPVNASPGEP</sequence>
<evidence type="ECO:0000313" key="3">
    <source>
        <dbReference type="Proteomes" id="UP001288620"/>
    </source>
</evidence>
<keyword evidence="1" id="KW-0812">Transmembrane</keyword>
<feature type="transmembrane region" description="Helical" evidence="1">
    <location>
        <begin position="6"/>
        <end position="24"/>
    </location>
</feature>
<proteinExistence type="predicted"/>
<protein>
    <submittedName>
        <fullName evidence="2">Uncharacterized protein</fullName>
    </submittedName>
</protein>
<keyword evidence="1" id="KW-0472">Membrane</keyword>
<name>A0ABU5LGE2_9GAMM</name>
<dbReference type="EMBL" id="JAOBTT010000001">
    <property type="protein sequence ID" value="MDZ7279004.1"/>
    <property type="molecule type" value="Genomic_DNA"/>
</dbReference>